<evidence type="ECO:0000256" key="5">
    <source>
        <dbReference type="ARBA" id="ARBA00022989"/>
    </source>
</evidence>
<dbReference type="GO" id="GO:0016020">
    <property type="term" value="C:membrane"/>
    <property type="evidence" value="ECO:0007669"/>
    <property type="project" value="UniProtKB-SubCell"/>
</dbReference>
<dbReference type="SUPFAM" id="SSF161111">
    <property type="entry name" value="Cation efflux protein transmembrane domain-like"/>
    <property type="match status" value="1"/>
</dbReference>
<dbReference type="PANTHER" id="PTHR43840:SF15">
    <property type="entry name" value="MITOCHONDRIAL METAL TRANSPORTER 1-RELATED"/>
    <property type="match status" value="1"/>
</dbReference>
<keyword evidence="3" id="KW-0813">Transport</keyword>
<dbReference type="InterPro" id="IPR002524">
    <property type="entry name" value="Cation_efflux"/>
</dbReference>
<feature type="transmembrane region" description="Helical" evidence="7">
    <location>
        <begin position="200"/>
        <end position="217"/>
    </location>
</feature>
<keyword evidence="6 7" id="KW-0472">Membrane</keyword>
<dbReference type="AlphaFoldDB" id="A0A160VDY4"/>
<comment type="similarity">
    <text evidence="2">Belongs to the cation diffusion facilitator (CDF) transporter (TC 2.A.4) family.</text>
</comment>
<dbReference type="FunFam" id="1.20.1510.10:FF:000006">
    <property type="entry name" value="Divalent cation efflux transporter"/>
    <property type="match status" value="1"/>
</dbReference>
<comment type="subcellular location">
    <subcellularLocation>
        <location evidence="1">Membrane</location>
        <topology evidence="1">Multi-pass membrane protein</topology>
    </subcellularLocation>
</comment>
<evidence type="ECO:0000259" key="9">
    <source>
        <dbReference type="Pfam" id="PF16916"/>
    </source>
</evidence>
<keyword evidence="4 7" id="KW-0812">Transmembrane</keyword>
<evidence type="ECO:0000256" key="2">
    <source>
        <dbReference type="ARBA" id="ARBA00008114"/>
    </source>
</evidence>
<dbReference type="EMBL" id="FAXC01000113">
    <property type="protein sequence ID" value="CUV08726.1"/>
    <property type="molecule type" value="Genomic_DNA"/>
</dbReference>
<dbReference type="InterPro" id="IPR058533">
    <property type="entry name" value="Cation_efflux_TM"/>
</dbReference>
<evidence type="ECO:0000259" key="8">
    <source>
        <dbReference type="Pfam" id="PF01545"/>
    </source>
</evidence>
<dbReference type="Gene3D" id="1.20.1510.10">
    <property type="entry name" value="Cation efflux protein transmembrane domain"/>
    <property type="match status" value="1"/>
</dbReference>
<dbReference type="PANTHER" id="PTHR43840">
    <property type="entry name" value="MITOCHONDRIAL METAL TRANSPORTER 1-RELATED"/>
    <property type="match status" value="1"/>
</dbReference>
<dbReference type="NCBIfam" id="TIGR01297">
    <property type="entry name" value="CDF"/>
    <property type="match status" value="1"/>
</dbReference>
<dbReference type="GO" id="GO:0008324">
    <property type="term" value="F:monoatomic cation transmembrane transporter activity"/>
    <property type="evidence" value="ECO:0007669"/>
    <property type="project" value="InterPro"/>
</dbReference>
<evidence type="ECO:0000256" key="6">
    <source>
        <dbReference type="ARBA" id="ARBA00023136"/>
    </source>
</evidence>
<dbReference type="SUPFAM" id="SSF160240">
    <property type="entry name" value="Cation efflux protein cytoplasmic domain-like"/>
    <property type="match status" value="2"/>
</dbReference>
<feature type="transmembrane region" description="Helical" evidence="7">
    <location>
        <begin position="59"/>
        <end position="79"/>
    </location>
</feature>
<feature type="transmembrane region" description="Helical" evidence="7">
    <location>
        <begin position="30"/>
        <end position="53"/>
    </location>
</feature>
<sequence length="392" mass="43481">MNSFFDFITNKFIPKSKDSARKYRTRIGKFQGWISVTVNGLMFLLKIAIGLVIGSVSAIADAVHTLSDVISSGVVIWGFNEAEKPADKEHPYGHGRAEYVATLVIAVLLIVAGIEFIESSIDRILHPILIDPAWWMIIAIISTIFVKIIIAHYAEYLSIRIASGTLHADAWHHRTDAISSLLVAVAMISGKFGYSQVDGWAGLGVALFIIWSGFGIARSAVDDLIGKPPTVEEIEDIRQLARAVDGVIDVHDIAIHSYGKDKFASIHIEIDADEKPARAHDISEKVEETLGEKLGVSPTVHVDPISITDPKVKEVKKYLREHWSKHDVITDFHDVRVVDTAQHHVILFGVNVKPSVSKSRVIESCNEVERDLVSVFNKFEVDIKISQIHQYA</sequence>
<keyword evidence="5 7" id="KW-1133">Transmembrane helix</keyword>
<accession>A0A160VDY4</accession>
<feature type="domain" description="Cation efflux protein transmembrane" evidence="8">
    <location>
        <begin position="33"/>
        <end position="225"/>
    </location>
</feature>
<dbReference type="Pfam" id="PF16916">
    <property type="entry name" value="ZT_dimer"/>
    <property type="match status" value="1"/>
</dbReference>
<organism evidence="10">
    <name type="scientific">hydrothermal vent metagenome</name>
    <dbReference type="NCBI Taxonomy" id="652676"/>
    <lineage>
        <taxon>unclassified sequences</taxon>
        <taxon>metagenomes</taxon>
        <taxon>ecological metagenomes</taxon>
    </lineage>
</organism>
<feature type="transmembrane region" description="Helical" evidence="7">
    <location>
        <begin position="99"/>
        <end position="121"/>
    </location>
</feature>
<feature type="transmembrane region" description="Helical" evidence="7">
    <location>
        <begin position="133"/>
        <end position="154"/>
    </location>
</feature>
<proteinExistence type="inferred from homology"/>
<evidence type="ECO:0000256" key="7">
    <source>
        <dbReference type="SAM" id="Phobius"/>
    </source>
</evidence>
<protein>
    <submittedName>
        <fullName evidence="10">Cobalt-zinc-cadmium resistance protein</fullName>
    </submittedName>
</protein>
<dbReference type="InterPro" id="IPR050291">
    <property type="entry name" value="CDF_Transporter"/>
</dbReference>
<evidence type="ECO:0000256" key="3">
    <source>
        <dbReference type="ARBA" id="ARBA00022448"/>
    </source>
</evidence>
<name>A0A160VDY4_9ZZZZ</name>
<gene>
    <name evidence="10" type="ORF">MGWOODY_Mmi2312</name>
</gene>
<dbReference type="InterPro" id="IPR036837">
    <property type="entry name" value="Cation_efflux_CTD_sf"/>
</dbReference>
<evidence type="ECO:0000313" key="10">
    <source>
        <dbReference type="EMBL" id="CUV08726.1"/>
    </source>
</evidence>
<feature type="domain" description="Cation efflux protein cytoplasmic" evidence="9">
    <location>
        <begin position="231"/>
        <end position="304"/>
    </location>
</feature>
<reference evidence="10" key="1">
    <citation type="submission" date="2015-10" db="EMBL/GenBank/DDBJ databases">
        <authorList>
            <person name="Gilbert D.G."/>
        </authorList>
    </citation>
    <scope>NUCLEOTIDE SEQUENCE</scope>
</reference>
<evidence type="ECO:0000256" key="1">
    <source>
        <dbReference type="ARBA" id="ARBA00004141"/>
    </source>
</evidence>
<dbReference type="InterPro" id="IPR027469">
    <property type="entry name" value="Cation_efflux_TMD_sf"/>
</dbReference>
<dbReference type="Gene3D" id="3.30.70.1350">
    <property type="entry name" value="Cation efflux protein, cytoplasmic domain"/>
    <property type="match status" value="2"/>
</dbReference>
<evidence type="ECO:0000256" key="4">
    <source>
        <dbReference type="ARBA" id="ARBA00022692"/>
    </source>
</evidence>
<dbReference type="InterPro" id="IPR027470">
    <property type="entry name" value="Cation_efflux_CTD"/>
</dbReference>
<dbReference type="Pfam" id="PF01545">
    <property type="entry name" value="Cation_efflux"/>
    <property type="match status" value="1"/>
</dbReference>